<keyword evidence="4" id="KW-0804">Transcription</keyword>
<dbReference type="SUPFAM" id="SSF88659">
    <property type="entry name" value="Sigma3 and sigma4 domains of RNA polymerase sigma factors"/>
    <property type="match status" value="1"/>
</dbReference>
<evidence type="ECO:0000259" key="5">
    <source>
        <dbReference type="Pfam" id="PF04542"/>
    </source>
</evidence>
<sequence length="175" mass="20197">MLSLVQKARKGDAAAYAELFRQFEADLYRTAFVYLRNREDALDAVQETAYRSFKSISKLKEPQHFKTWLIRIAIRCSVDILRKRPRDVSLRIDPQEEAEEGSGAGDLSLSVSLRELIDTLDEDEKSVVLLRFYHGYTIRETADILELPLGTGKTVLYRALKKLRLEAEEEKSDER</sequence>
<dbReference type="AlphaFoldDB" id="A0A7X0SJ22"/>
<keyword evidence="3" id="KW-0731">Sigma factor</keyword>
<dbReference type="InterPro" id="IPR014284">
    <property type="entry name" value="RNA_pol_sigma-70_dom"/>
</dbReference>
<dbReference type="InterPro" id="IPR039425">
    <property type="entry name" value="RNA_pol_sigma-70-like"/>
</dbReference>
<dbReference type="InterPro" id="IPR036388">
    <property type="entry name" value="WH-like_DNA-bd_sf"/>
</dbReference>
<dbReference type="GO" id="GO:0003677">
    <property type="term" value="F:DNA binding"/>
    <property type="evidence" value="ECO:0007669"/>
    <property type="project" value="InterPro"/>
</dbReference>
<keyword evidence="8" id="KW-1185">Reference proteome</keyword>
<dbReference type="PANTHER" id="PTHR43133:SF51">
    <property type="entry name" value="RNA POLYMERASE SIGMA FACTOR"/>
    <property type="match status" value="1"/>
</dbReference>
<dbReference type="InterPro" id="IPR013324">
    <property type="entry name" value="RNA_pol_sigma_r3/r4-like"/>
</dbReference>
<evidence type="ECO:0000256" key="2">
    <source>
        <dbReference type="ARBA" id="ARBA00023015"/>
    </source>
</evidence>
<dbReference type="InterPro" id="IPR013325">
    <property type="entry name" value="RNA_pol_sigma_r2"/>
</dbReference>
<dbReference type="NCBIfam" id="TIGR02937">
    <property type="entry name" value="sigma70-ECF"/>
    <property type="match status" value="1"/>
</dbReference>
<evidence type="ECO:0000313" key="8">
    <source>
        <dbReference type="Proteomes" id="UP000564644"/>
    </source>
</evidence>
<feature type="domain" description="RNA polymerase sigma factor 70 region 4 type 2" evidence="6">
    <location>
        <begin position="112"/>
        <end position="163"/>
    </location>
</feature>
<dbReference type="PANTHER" id="PTHR43133">
    <property type="entry name" value="RNA POLYMERASE ECF-TYPE SIGMA FACTO"/>
    <property type="match status" value="1"/>
</dbReference>
<evidence type="ECO:0000259" key="6">
    <source>
        <dbReference type="Pfam" id="PF08281"/>
    </source>
</evidence>
<dbReference type="CDD" id="cd06171">
    <property type="entry name" value="Sigma70_r4"/>
    <property type="match status" value="1"/>
</dbReference>
<feature type="domain" description="RNA polymerase sigma-70 region 2" evidence="5">
    <location>
        <begin position="19"/>
        <end position="84"/>
    </location>
</feature>
<evidence type="ECO:0000256" key="1">
    <source>
        <dbReference type="ARBA" id="ARBA00010641"/>
    </source>
</evidence>
<dbReference type="SUPFAM" id="SSF88946">
    <property type="entry name" value="Sigma2 domain of RNA polymerase sigma factors"/>
    <property type="match status" value="1"/>
</dbReference>
<evidence type="ECO:0000256" key="3">
    <source>
        <dbReference type="ARBA" id="ARBA00023082"/>
    </source>
</evidence>
<keyword evidence="2" id="KW-0805">Transcription regulation</keyword>
<dbReference type="Gene3D" id="1.10.10.10">
    <property type="entry name" value="Winged helix-like DNA-binding domain superfamily/Winged helix DNA-binding domain"/>
    <property type="match status" value="1"/>
</dbReference>
<protein>
    <submittedName>
        <fullName evidence="7">Sigma-70 family RNA polymerase sigma factor</fullName>
    </submittedName>
</protein>
<comment type="caution">
    <text evidence="7">The sequence shown here is derived from an EMBL/GenBank/DDBJ whole genome shotgun (WGS) entry which is preliminary data.</text>
</comment>
<dbReference type="GO" id="GO:0016987">
    <property type="term" value="F:sigma factor activity"/>
    <property type="evidence" value="ECO:0007669"/>
    <property type="project" value="UniProtKB-KW"/>
</dbReference>
<proteinExistence type="inferred from homology"/>
<dbReference type="InterPro" id="IPR013249">
    <property type="entry name" value="RNA_pol_sigma70_r4_t2"/>
</dbReference>
<comment type="similarity">
    <text evidence="1">Belongs to the sigma-70 factor family. ECF subfamily.</text>
</comment>
<dbReference type="InterPro" id="IPR007627">
    <property type="entry name" value="RNA_pol_sigma70_r2"/>
</dbReference>
<gene>
    <name evidence="7" type="ORF">H7C18_07820</name>
</gene>
<dbReference type="EMBL" id="JACJVO010000009">
    <property type="protein sequence ID" value="MBB6730811.1"/>
    <property type="molecule type" value="Genomic_DNA"/>
</dbReference>
<organism evidence="7 8">
    <name type="scientific">Cohnella zeiphila</name>
    <dbReference type="NCBI Taxonomy" id="2761120"/>
    <lineage>
        <taxon>Bacteria</taxon>
        <taxon>Bacillati</taxon>
        <taxon>Bacillota</taxon>
        <taxon>Bacilli</taxon>
        <taxon>Bacillales</taxon>
        <taxon>Paenibacillaceae</taxon>
        <taxon>Cohnella</taxon>
    </lineage>
</organism>
<dbReference type="RefSeq" id="WP_185128831.1">
    <property type="nucleotide sequence ID" value="NZ_JACJVO010000009.1"/>
</dbReference>
<dbReference type="Gene3D" id="1.10.1740.10">
    <property type="match status" value="1"/>
</dbReference>
<accession>A0A7X0SJ22</accession>
<evidence type="ECO:0000256" key="4">
    <source>
        <dbReference type="ARBA" id="ARBA00023163"/>
    </source>
</evidence>
<evidence type="ECO:0000313" key="7">
    <source>
        <dbReference type="EMBL" id="MBB6730811.1"/>
    </source>
</evidence>
<dbReference type="Pfam" id="PF08281">
    <property type="entry name" value="Sigma70_r4_2"/>
    <property type="match status" value="1"/>
</dbReference>
<name>A0A7X0SJ22_9BACL</name>
<reference evidence="7 8" key="1">
    <citation type="submission" date="2020-08" db="EMBL/GenBank/DDBJ databases">
        <title>Cohnella phylogeny.</title>
        <authorList>
            <person name="Dunlap C."/>
        </authorList>
    </citation>
    <scope>NUCLEOTIDE SEQUENCE [LARGE SCALE GENOMIC DNA]</scope>
    <source>
        <strain evidence="7 8">CBP 2801</strain>
    </source>
</reference>
<dbReference type="GO" id="GO:0006352">
    <property type="term" value="P:DNA-templated transcription initiation"/>
    <property type="evidence" value="ECO:0007669"/>
    <property type="project" value="InterPro"/>
</dbReference>
<dbReference type="Proteomes" id="UP000564644">
    <property type="component" value="Unassembled WGS sequence"/>
</dbReference>
<dbReference type="Pfam" id="PF04542">
    <property type="entry name" value="Sigma70_r2"/>
    <property type="match status" value="1"/>
</dbReference>